<dbReference type="InterPro" id="IPR002104">
    <property type="entry name" value="Integrase_catalytic"/>
</dbReference>
<dbReference type="RefSeq" id="WP_073007590.1">
    <property type="nucleotide sequence ID" value="NZ_FQZO01000004.1"/>
</dbReference>
<evidence type="ECO:0000256" key="6">
    <source>
        <dbReference type="ARBA" id="ARBA00022829"/>
    </source>
</evidence>
<dbReference type="EMBL" id="FQZO01000004">
    <property type="protein sequence ID" value="SHJ31450.1"/>
    <property type="molecule type" value="Genomic_DNA"/>
</dbReference>
<dbReference type="Pfam" id="PF13495">
    <property type="entry name" value="Phage_int_SAM_4"/>
    <property type="match status" value="1"/>
</dbReference>
<feature type="domain" description="Tyr recombinase" evidence="12">
    <location>
        <begin position="114"/>
        <end position="293"/>
    </location>
</feature>
<organism evidence="14 15">
    <name type="scientific">Clostridium amylolyticum</name>
    <dbReference type="NCBI Taxonomy" id="1121298"/>
    <lineage>
        <taxon>Bacteria</taxon>
        <taxon>Bacillati</taxon>
        <taxon>Bacillota</taxon>
        <taxon>Clostridia</taxon>
        <taxon>Eubacteriales</taxon>
        <taxon>Clostridiaceae</taxon>
        <taxon>Clostridium</taxon>
    </lineage>
</organism>
<accession>A0A1M6IAH1</accession>
<keyword evidence="10" id="KW-0131">Cell cycle</keyword>
<evidence type="ECO:0000259" key="12">
    <source>
        <dbReference type="PROSITE" id="PS51898"/>
    </source>
</evidence>
<evidence type="ECO:0000256" key="2">
    <source>
        <dbReference type="ARBA" id="ARBA00004496"/>
    </source>
</evidence>
<dbReference type="GO" id="GO:0003677">
    <property type="term" value="F:DNA binding"/>
    <property type="evidence" value="ECO:0007669"/>
    <property type="project" value="UniProtKB-UniRule"/>
</dbReference>
<dbReference type="InterPro" id="IPR010998">
    <property type="entry name" value="Integrase_recombinase_N"/>
</dbReference>
<dbReference type="STRING" id="1121298.SAMN05444401_2717"/>
<dbReference type="OrthoDB" id="184666at2"/>
<protein>
    <submittedName>
        <fullName evidence="14">Integrase/recombinase XerC</fullName>
    </submittedName>
</protein>
<comment type="similarity">
    <text evidence="3">Belongs to the 'phage' integrase family.</text>
</comment>
<keyword evidence="6" id="KW-0159">Chromosome partition</keyword>
<evidence type="ECO:0000256" key="3">
    <source>
        <dbReference type="ARBA" id="ARBA00008857"/>
    </source>
</evidence>
<sequence>MKDNITNTNLCEFNSYLLNRDLSESTISLYISNVNQFINYFEETEDIEFNFSKVTIIDLRDYRSYLVNIKKLNINTINTKIMCLKSYFNFLYNSSLINTNPCKDFKKIKIATNYSVKSFNEQVYRKLRREIYRSANTLHIAIFETFTKTGCRVSELCNLKLSSLNLTDRTASIKFLGKGNKLRELKLHLDAKKAILNYIKIRNSTPSKSDYLFLSERNDKFTRSGIWKIFKKYSTRINEDITLHSFRHYVLRKLLKEGVDLSTVAAIAGHSNPLVTAKIYTTASKEDQDTALDLL</sequence>
<feature type="domain" description="Core-binding (CB)" evidence="13">
    <location>
        <begin position="4"/>
        <end position="92"/>
    </location>
</feature>
<keyword evidence="5" id="KW-0132">Cell division</keyword>
<dbReference type="InterPro" id="IPR050090">
    <property type="entry name" value="Tyrosine_recombinase_XerCD"/>
</dbReference>
<dbReference type="GO" id="GO:0005737">
    <property type="term" value="C:cytoplasm"/>
    <property type="evidence" value="ECO:0007669"/>
    <property type="project" value="UniProtKB-SubCell"/>
</dbReference>
<dbReference type="InterPro" id="IPR013762">
    <property type="entry name" value="Integrase-like_cat_sf"/>
</dbReference>
<evidence type="ECO:0000256" key="10">
    <source>
        <dbReference type="ARBA" id="ARBA00023306"/>
    </source>
</evidence>
<evidence type="ECO:0000256" key="9">
    <source>
        <dbReference type="ARBA" id="ARBA00023172"/>
    </source>
</evidence>
<keyword evidence="4" id="KW-0963">Cytoplasm</keyword>
<keyword evidence="9" id="KW-0233">DNA recombination</keyword>
<comment type="subcellular location">
    <subcellularLocation>
        <location evidence="2">Cytoplasm</location>
    </subcellularLocation>
</comment>
<dbReference type="InterPro" id="IPR004107">
    <property type="entry name" value="Integrase_SAM-like_N"/>
</dbReference>
<keyword evidence="8 11" id="KW-0238">DNA-binding</keyword>
<proteinExistence type="inferred from homology"/>
<dbReference type="Pfam" id="PF00589">
    <property type="entry name" value="Phage_integrase"/>
    <property type="match status" value="1"/>
</dbReference>
<dbReference type="GO" id="GO:0007059">
    <property type="term" value="P:chromosome segregation"/>
    <property type="evidence" value="ECO:0007669"/>
    <property type="project" value="UniProtKB-KW"/>
</dbReference>
<dbReference type="PROSITE" id="PS51898">
    <property type="entry name" value="TYR_RECOMBINASE"/>
    <property type="match status" value="1"/>
</dbReference>
<evidence type="ECO:0000313" key="15">
    <source>
        <dbReference type="Proteomes" id="UP000184080"/>
    </source>
</evidence>
<name>A0A1M6IAH1_9CLOT</name>
<reference evidence="14 15" key="1">
    <citation type="submission" date="2016-11" db="EMBL/GenBank/DDBJ databases">
        <authorList>
            <person name="Jaros S."/>
            <person name="Januszkiewicz K."/>
            <person name="Wedrychowicz H."/>
        </authorList>
    </citation>
    <scope>NUCLEOTIDE SEQUENCE [LARGE SCALE GENOMIC DNA]</scope>
    <source>
        <strain evidence="14 15">DSM 21864</strain>
    </source>
</reference>
<dbReference type="PROSITE" id="PS51900">
    <property type="entry name" value="CB"/>
    <property type="match status" value="1"/>
</dbReference>
<evidence type="ECO:0000256" key="1">
    <source>
        <dbReference type="ARBA" id="ARBA00003283"/>
    </source>
</evidence>
<dbReference type="Proteomes" id="UP000184080">
    <property type="component" value="Unassembled WGS sequence"/>
</dbReference>
<evidence type="ECO:0000256" key="7">
    <source>
        <dbReference type="ARBA" id="ARBA00022908"/>
    </source>
</evidence>
<dbReference type="PANTHER" id="PTHR30349:SF77">
    <property type="entry name" value="TYROSINE RECOMBINASE XERC"/>
    <property type="match status" value="1"/>
</dbReference>
<dbReference type="PANTHER" id="PTHR30349">
    <property type="entry name" value="PHAGE INTEGRASE-RELATED"/>
    <property type="match status" value="1"/>
</dbReference>
<evidence type="ECO:0000313" key="14">
    <source>
        <dbReference type="EMBL" id="SHJ31450.1"/>
    </source>
</evidence>
<evidence type="ECO:0000256" key="5">
    <source>
        <dbReference type="ARBA" id="ARBA00022618"/>
    </source>
</evidence>
<dbReference type="Gene3D" id="1.10.150.130">
    <property type="match status" value="1"/>
</dbReference>
<dbReference type="SUPFAM" id="SSF56349">
    <property type="entry name" value="DNA breaking-rejoining enzymes"/>
    <property type="match status" value="1"/>
</dbReference>
<dbReference type="InterPro" id="IPR044068">
    <property type="entry name" value="CB"/>
</dbReference>
<dbReference type="AlphaFoldDB" id="A0A1M6IAH1"/>
<gene>
    <name evidence="14" type="ORF">SAMN05444401_2717</name>
</gene>
<dbReference type="InterPro" id="IPR011010">
    <property type="entry name" value="DNA_brk_join_enz"/>
</dbReference>
<comment type="function">
    <text evidence="1">Site-specific tyrosine recombinase, which acts by catalyzing the cutting and rejoining of the recombining DNA molecules.</text>
</comment>
<dbReference type="GO" id="GO:0051301">
    <property type="term" value="P:cell division"/>
    <property type="evidence" value="ECO:0007669"/>
    <property type="project" value="UniProtKB-KW"/>
</dbReference>
<keyword evidence="7" id="KW-0229">DNA integration</keyword>
<evidence type="ECO:0000256" key="4">
    <source>
        <dbReference type="ARBA" id="ARBA00022490"/>
    </source>
</evidence>
<evidence type="ECO:0000256" key="11">
    <source>
        <dbReference type="PROSITE-ProRule" id="PRU01248"/>
    </source>
</evidence>
<keyword evidence="15" id="KW-1185">Reference proteome</keyword>
<dbReference type="GO" id="GO:0006310">
    <property type="term" value="P:DNA recombination"/>
    <property type="evidence" value="ECO:0007669"/>
    <property type="project" value="UniProtKB-KW"/>
</dbReference>
<dbReference type="GO" id="GO:0015074">
    <property type="term" value="P:DNA integration"/>
    <property type="evidence" value="ECO:0007669"/>
    <property type="project" value="UniProtKB-KW"/>
</dbReference>
<evidence type="ECO:0000259" key="13">
    <source>
        <dbReference type="PROSITE" id="PS51900"/>
    </source>
</evidence>
<dbReference type="Gene3D" id="1.10.443.10">
    <property type="entry name" value="Intergrase catalytic core"/>
    <property type="match status" value="1"/>
</dbReference>
<evidence type="ECO:0000256" key="8">
    <source>
        <dbReference type="ARBA" id="ARBA00023125"/>
    </source>
</evidence>